<dbReference type="InterPro" id="IPR028974">
    <property type="entry name" value="TSP_type-3_rpt"/>
</dbReference>
<name>A0A4Q9FST2_9FLAO</name>
<evidence type="ECO:0008006" key="3">
    <source>
        <dbReference type="Google" id="ProtNLM"/>
    </source>
</evidence>
<keyword evidence="2" id="KW-1185">Reference proteome</keyword>
<dbReference type="OrthoDB" id="338827at2"/>
<dbReference type="EMBL" id="SIRS01000001">
    <property type="protein sequence ID" value="TBN18760.1"/>
    <property type="molecule type" value="Genomic_DNA"/>
</dbReference>
<evidence type="ECO:0000313" key="1">
    <source>
        <dbReference type="EMBL" id="TBN18760.1"/>
    </source>
</evidence>
<accession>A0A4Q9FST2</accession>
<dbReference type="AlphaFoldDB" id="A0A4Q9FST2"/>
<sequence>MKIVYKYLASLLVIVMYVSCNESDDSVSGVTVNTEDFTITAPVVVQQLDTLGFSRGTSNSGEVTFTLLSQNPENSVVLGVRFGEIIAATPEVFNSGNVNEITLQVQVRKKDVSKISNITILRNLNDPDGDGVENSRDSDPNNPCLPLQDLTYTGFNPFNSIWGDADCDEDGMSNADEVNNGRNPYIDESTIGDADGDGVRDDVDPEPNNPCLPEQFSGYQDFNPDNEVWAMGDCDDDGITNADELANGDSPYPLPDLPCNEILNFDLGNYERELRTVDSNNGEGVTIGVLGEECGTFLFTGGSLFNQGCFNDDLVVPFFFTPNDPTSSNGSIVVDLTEYSCLSEDRVSTREFTVEGFGTYAGASSTVEFTYTITQLGDDIPDEERVTTGTLIIRPLS</sequence>
<gene>
    <name evidence="1" type="ORF">EYD46_01465</name>
</gene>
<proteinExistence type="predicted"/>
<comment type="caution">
    <text evidence="1">The sequence shown here is derived from an EMBL/GenBank/DDBJ whole genome shotgun (WGS) entry which is preliminary data.</text>
</comment>
<organism evidence="1 2">
    <name type="scientific">Hyunsoonleella pacifica</name>
    <dbReference type="NCBI Taxonomy" id="1080224"/>
    <lineage>
        <taxon>Bacteria</taxon>
        <taxon>Pseudomonadati</taxon>
        <taxon>Bacteroidota</taxon>
        <taxon>Flavobacteriia</taxon>
        <taxon>Flavobacteriales</taxon>
        <taxon>Flavobacteriaceae</taxon>
    </lineage>
</organism>
<dbReference type="GO" id="GO:0005509">
    <property type="term" value="F:calcium ion binding"/>
    <property type="evidence" value="ECO:0007669"/>
    <property type="project" value="InterPro"/>
</dbReference>
<dbReference type="SUPFAM" id="SSF103647">
    <property type="entry name" value="TSP type-3 repeat"/>
    <property type="match status" value="1"/>
</dbReference>
<protein>
    <recommendedName>
        <fullName evidence="3">Cadherin domain-containing protein</fullName>
    </recommendedName>
</protein>
<evidence type="ECO:0000313" key="2">
    <source>
        <dbReference type="Proteomes" id="UP000292372"/>
    </source>
</evidence>
<dbReference type="RefSeq" id="WP_130935277.1">
    <property type="nucleotide sequence ID" value="NZ_BMEE01000001.1"/>
</dbReference>
<reference evidence="1 2" key="1">
    <citation type="journal article" date="2015" name="Int. J. Syst. Evol. Microbiol.">
        <title>Hyunsoonleella pacifica sp. nov., isolated from seawater of South Pacific Gyre.</title>
        <authorList>
            <person name="Gao X."/>
            <person name="Zhang Z."/>
            <person name="Dai X."/>
            <person name="Zhang X.H."/>
        </authorList>
    </citation>
    <scope>NUCLEOTIDE SEQUENCE [LARGE SCALE GENOMIC DNA]</scope>
    <source>
        <strain evidence="1 2">SW033</strain>
    </source>
</reference>
<dbReference type="Proteomes" id="UP000292372">
    <property type="component" value="Unassembled WGS sequence"/>
</dbReference>